<keyword evidence="2" id="KW-1185">Reference proteome</keyword>
<proteinExistence type="predicted"/>
<comment type="caution">
    <text evidence="1">The sequence shown here is derived from an EMBL/GenBank/DDBJ whole genome shotgun (WGS) entry which is preliminary data.</text>
</comment>
<evidence type="ECO:0000313" key="1">
    <source>
        <dbReference type="EMBL" id="TCK69156.1"/>
    </source>
</evidence>
<evidence type="ECO:0000313" key="2">
    <source>
        <dbReference type="Proteomes" id="UP000295714"/>
    </source>
</evidence>
<accession>A0A4R1KVE2</accession>
<protein>
    <submittedName>
        <fullName evidence="1">Uncharacterized protein</fullName>
    </submittedName>
</protein>
<reference evidence="1 2" key="1">
    <citation type="journal article" date="2015" name="Stand. Genomic Sci.">
        <title>Genomic Encyclopedia of Bacterial and Archaeal Type Strains, Phase III: the genomes of soil and plant-associated and newly described type strains.</title>
        <authorList>
            <person name="Whitman W.B."/>
            <person name="Woyke T."/>
            <person name="Klenk H.P."/>
            <person name="Zhou Y."/>
            <person name="Lilburn T.G."/>
            <person name="Beck B.J."/>
            <person name="De Vos P."/>
            <person name="Vandamme P."/>
            <person name="Eisen J.A."/>
            <person name="Garrity G."/>
            <person name="Hugenholtz P."/>
            <person name="Kyrpides N.C."/>
        </authorList>
    </citation>
    <scope>NUCLEOTIDE SEQUENCE [LARGE SCALE GENOMIC DNA]</scope>
    <source>
        <strain evidence="1 2">CECT 8445</strain>
    </source>
</reference>
<dbReference type="Proteomes" id="UP000295714">
    <property type="component" value="Unassembled WGS sequence"/>
</dbReference>
<organism evidence="1 2">
    <name type="scientific">Winogradskyella wandonensis</name>
    <dbReference type="NCBI Taxonomy" id="1442586"/>
    <lineage>
        <taxon>Bacteria</taxon>
        <taxon>Pseudomonadati</taxon>
        <taxon>Bacteroidota</taxon>
        <taxon>Flavobacteriia</taxon>
        <taxon>Flavobacteriales</taxon>
        <taxon>Flavobacteriaceae</taxon>
        <taxon>Winogradskyella</taxon>
    </lineage>
</organism>
<dbReference type="EMBL" id="SMGI01000001">
    <property type="protein sequence ID" value="TCK69156.1"/>
    <property type="molecule type" value="Genomic_DNA"/>
</dbReference>
<gene>
    <name evidence="1" type="ORF">DFQ05_0675</name>
</gene>
<sequence length="64" mass="7345">MGKFPLRFKVVAIILALAFIFQSLHSINWHTYKISGVEIHAHSSCLVTMDADKTHLSYFCKKLH</sequence>
<dbReference type="AlphaFoldDB" id="A0A4R1KVE2"/>
<name>A0A4R1KVE2_9FLAO</name>